<evidence type="ECO:0000259" key="3">
    <source>
        <dbReference type="PROSITE" id="PS50975"/>
    </source>
</evidence>
<name>A0A8J5WZX4_DIALT</name>
<dbReference type="GO" id="GO:0005524">
    <property type="term" value="F:ATP binding"/>
    <property type="evidence" value="ECO:0007669"/>
    <property type="project" value="UniProtKB-UniRule"/>
</dbReference>
<sequence length="584" mass="61870">MRGRIFALWFALAAAPRRAAVLAPDGLPRGFVSAFPWPANCAAVRANSTRALVLYNVDRVRIVSVIDALVDAGFEVGVLHQACAQTQSAHVLCNPSAPGITFVRAVASISTVDVLRAVIKFAPAIVIAGGEHTGLLRSTAERAVTDPSARLSSRVRLAVDALRCSLADERFWPALRRKSSLLELARSIGIPTPWVAQPPSPAGFAPEVVDALAARAPVVIKTDADGGGSGVTICHGALCVRETLARHRSRGVAATVQQFVRGPTLTYDAVALDGHTLGGVARAEVLTQGQGGISVLSRTVDCPLAADAVRRLFALVRFTGVGAADFIVDSRNGAVLMIDPNLRFGFGQTVDGTALGIGESLFSRLRRALSPALARAEWPEPARPTHSLAYMRFNEIWPDMFRWLGGELAYCADVYVPMQWAVRQLLERVSRGALEVTLSGGLGCSLREVRQPQLLVTQMCGRAGGPCDGRCRPLVTSTPLPTVADMLAPGGLCDPTSDWAREHFDCRERAERAAAAGRADALGAPARHAVGRAAWLEQGAPAEGAAAAPARGAYAPAEWRRRYGLSFCHNWTAPAVNMSAGVAG</sequence>
<keyword evidence="1" id="KW-0067">ATP-binding</keyword>
<dbReference type="PROSITE" id="PS50975">
    <property type="entry name" value="ATP_GRASP"/>
    <property type="match status" value="1"/>
</dbReference>
<evidence type="ECO:0000256" key="2">
    <source>
        <dbReference type="SAM" id="SignalP"/>
    </source>
</evidence>
<comment type="caution">
    <text evidence="4">The sequence shown here is derived from an EMBL/GenBank/DDBJ whole genome shotgun (WGS) entry which is preliminary data.</text>
</comment>
<dbReference type="SUPFAM" id="SSF56059">
    <property type="entry name" value="Glutathione synthetase ATP-binding domain-like"/>
    <property type="match status" value="1"/>
</dbReference>
<dbReference type="Gene3D" id="3.30.470.20">
    <property type="entry name" value="ATP-grasp fold, B domain"/>
    <property type="match status" value="1"/>
</dbReference>
<dbReference type="AlphaFoldDB" id="A0A8J5WZX4"/>
<evidence type="ECO:0000313" key="5">
    <source>
        <dbReference type="Proteomes" id="UP000751190"/>
    </source>
</evidence>
<feature type="chain" id="PRO_5035168712" description="ATP-grasp domain-containing protein" evidence="2">
    <location>
        <begin position="20"/>
        <end position="584"/>
    </location>
</feature>
<keyword evidence="2" id="KW-0732">Signal</keyword>
<protein>
    <recommendedName>
        <fullName evidence="3">ATP-grasp domain-containing protein</fullName>
    </recommendedName>
</protein>
<evidence type="ECO:0000256" key="1">
    <source>
        <dbReference type="PROSITE-ProRule" id="PRU00409"/>
    </source>
</evidence>
<gene>
    <name evidence="4" type="ORF">KFE25_009820</name>
</gene>
<feature type="domain" description="ATP-grasp" evidence="3">
    <location>
        <begin position="182"/>
        <end position="370"/>
    </location>
</feature>
<accession>A0A8J5WZX4</accession>
<proteinExistence type="predicted"/>
<evidence type="ECO:0000313" key="4">
    <source>
        <dbReference type="EMBL" id="KAG8457241.1"/>
    </source>
</evidence>
<keyword evidence="5" id="KW-1185">Reference proteome</keyword>
<dbReference type="EMBL" id="JAGTXO010000077">
    <property type="protein sequence ID" value="KAG8457241.1"/>
    <property type="molecule type" value="Genomic_DNA"/>
</dbReference>
<reference evidence="4" key="1">
    <citation type="submission" date="2021-05" db="EMBL/GenBank/DDBJ databases">
        <title>The genome of the haptophyte Pavlova lutheri (Diacronema luteri, Pavlovales) - a model for lipid biosynthesis in eukaryotic algae.</title>
        <authorList>
            <person name="Hulatt C.J."/>
            <person name="Posewitz M.C."/>
        </authorList>
    </citation>
    <scope>NUCLEOTIDE SEQUENCE</scope>
    <source>
        <strain evidence="4">NIVA-4/92</strain>
    </source>
</reference>
<feature type="signal peptide" evidence="2">
    <location>
        <begin position="1"/>
        <end position="19"/>
    </location>
</feature>
<dbReference type="GO" id="GO:0046872">
    <property type="term" value="F:metal ion binding"/>
    <property type="evidence" value="ECO:0007669"/>
    <property type="project" value="InterPro"/>
</dbReference>
<keyword evidence="1" id="KW-0547">Nucleotide-binding</keyword>
<organism evidence="4 5">
    <name type="scientific">Diacronema lutheri</name>
    <name type="common">Unicellular marine alga</name>
    <name type="synonym">Monochrysis lutheri</name>
    <dbReference type="NCBI Taxonomy" id="2081491"/>
    <lineage>
        <taxon>Eukaryota</taxon>
        <taxon>Haptista</taxon>
        <taxon>Haptophyta</taxon>
        <taxon>Pavlovophyceae</taxon>
        <taxon>Pavlovales</taxon>
        <taxon>Pavlovaceae</taxon>
        <taxon>Diacronema</taxon>
    </lineage>
</organism>
<dbReference type="Proteomes" id="UP000751190">
    <property type="component" value="Unassembled WGS sequence"/>
</dbReference>
<dbReference type="InterPro" id="IPR011761">
    <property type="entry name" value="ATP-grasp"/>
</dbReference>